<dbReference type="GO" id="GO:0009425">
    <property type="term" value="C:bacterial-type flagellum basal body"/>
    <property type="evidence" value="ECO:0007669"/>
    <property type="project" value="UniProtKB-SubCell"/>
</dbReference>
<evidence type="ECO:0000256" key="1">
    <source>
        <dbReference type="ARBA" id="ARBA00004117"/>
    </source>
</evidence>
<evidence type="ECO:0008006" key="8">
    <source>
        <dbReference type="Google" id="ProtNLM"/>
    </source>
</evidence>
<gene>
    <name evidence="6" type="ORF">B0T45_09840</name>
</gene>
<reference evidence="6 7" key="1">
    <citation type="submission" date="2017-02" db="EMBL/GenBank/DDBJ databases">
        <title>Chromobacterium haemolyticum H5244.</title>
        <authorList>
            <person name="Gulvik C.A."/>
        </authorList>
    </citation>
    <scope>NUCLEOTIDE SEQUENCE [LARGE SCALE GENOMIC DNA]</scope>
    <source>
        <strain evidence="6 7">H5244</strain>
    </source>
</reference>
<dbReference type="Pfam" id="PF00460">
    <property type="entry name" value="Flg_bb_rod"/>
    <property type="match status" value="1"/>
</dbReference>
<dbReference type="PANTHER" id="PTHR30435">
    <property type="entry name" value="FLAGELLAR PROTEIN"/>
    <property type="match status" value="1"/>
</dbReference>
<dbReference type="InterPro" id="IPR001444">
    <property type="entry name" value="Flag_bb_rod_N"/>
</dbReference>
<comment type="similarity">
    <text evidence="2">Belongs to the flagella basal body rod proteins family.</text>
</comment>
<evidence type="ECO:0000259" key="4">
    <source>
        <dbReference type="Pfam" id="PF00460"/>
    </source>
</evidence>
<dbReference type="Pfam" id="PF06429">
    <property type="entry name" value="Flg_bbr_C"/>
    <property type="match status" value="1"/>
</dbReference>
<keyword evidence="3" id="KW-0975">Bacterial flagellum</keyword>
<evidence type="ECO:0000256" key="2">
    <source>
        <dbReference type="ARBA" id="ARBA00009677"/>
    </source>
</evidence>
<protein>
    <recommendedName>
        <fullName evidence="8">Flagellar basal body protein</fullName>
    </recommendedName>
</protein>
<feature type="domain" description="Flagellar basal-body/hook protein C-terminal" evidence="5">
    <location>
        <begin position="177"/>
        <end position="221"/>
    </location>
</feature>
<dbReference type="InterPro" id="IPR037925">
    <property type="entry name" value="FlgE/F/G-like"/>
</dbReference>
<feature type="domain" description="Flagellar basal body rod protein N-terminal" evidence="4">
    <location>
        <begin position="11"/>
        <end position="35"/>
    </location>
</feature>
<dbReference type="AlphaFoldDB" id="A0A1W0D0Y6"/>
<dbReference type="GO" id="GO:0071978">
    <property type="term" value="P:bacterial-type flagellum-dependent swarming motility"/>
    <property type="evidence" value="ECO:0007669"/>
    <property type="project" value="TreeGrafter"/>
</dbReference>
<evidence type="ECO:0000313" key="7">
    <source>
        <dbReference type="Proteomes" id="UP000192721"/>
    </source>
</evidence>
<proteinExistence type="inferred from homology"/>
<accession>A0A1W0D0Y6</accession>
<dbReference type="RefSeq" id="WP_081555446.1">
    <property type="nucleotide sequence ID" value="NZ_MUKV01000010.1"/>
</dbReference>
<comment type="caution">
    <text evidence="6">The sequence shown here is derived from an EMBL/GenBank/DDBJ whole genome shotgun (WGS) entry which is preliminary data.</text>
</comment>
<evidence type="ECO:0000259" key="5">
    <source>
        <dbReference type="Pfam" id="PF06429"/>
    </source>
</evidence>
<dbReference type="PANTHER" id="PTHR30435:SF19">
    <property type="entry name" value="FLAGELLAR BASAL-BODY ROD PROTEIN FLGG"/>
    <property type="match status" value="1"/>
</dbReference>
<dbReference type="InterPro" id="IPR010930">
    <property type="entry name" value="Flg_bb/hook_C_dom"/>
</dbReference>
<dbReference type="SUPFAM" id="SSF117143">
    <property type="entry name" value="Flagellar hook protein flgE"/>
    <property type="match status" value="1"/>
</dbReference>
<comment type="subcellular location">
    <subcellularLocation>
        <location evidence="1">Bacterial flagellum basal body</location>
    </subcellularLocation>
</comment>
<organism evidence="6 7">
    <name type="scientific">Chromobacterium haemolyticum</name>
    <dbReference type="NCBI Taxonomy" id="394935"/>
    <lineage>
        <taxon>Bacteria</taxon>
        <taxon>Pseudomonadati</taxon>
        <taxon>Pseudomonadota</taxon>
        <taxon>Betaproteobacteria</taxon>
        <taxon>Neisseriales</taxon>
        <taxon>Chromobacteriaceae</taxon>
        <taxon>Chromobacterium</taxon>
    </lineage>
</organism>
<sequence length="226" mass="24199">MSELLNVMAASMQADMNRVNTVAHNIANSNTAGYKRLFTLGGDIQTGALADARQGAMNRTGSNLDLAIEGPGYFSALDNGGAYVSRGGGLRLDSRGRLVLAQSGMPLEGEQGEIFLQPGAFRVADDGQVFQKELAVARIKLVYPAKDARLEAAGNGLYRVSGAMADPKDLGGPGRLRQGFLEMSNVNSTREMVELMEATRHFESVQKAVQGMDAVWDKALRSLGEF</sequence>
<dbReference type="Proteomes" id="UP000192721">
    <property type="component" value="Unassembled WGS sequence"/>
</dbReference>
<evidence type="ECO:0000256" key="3">
    <source>
        <dbReference type="ARBA" id="ARBA00023143"/>
    </source>
</evidence>
<dbReference type="EMBL" id="MUKV01000010">
    <property type="protein sequence ID" value="OQS40687.1"/>
    <property type="molecule type" value="Genomic_DNA"/>
</dbReference>
<evidence type="ECO:0000313" key="6">
    <source>
        <dbReference type="EMBL" id="OQS40687.1"/>
    </source>
</evidence>
<name>A0A1W0D0Y6_9NEIS</name>